<organism evidence="1 2">
    <name type="scientific">Glonium stellatum</name>
    <dbReference type="NCBI Taxonomy" id="574774"/>
    <lineage>
        <taxon>Eukaryota</taxon>
        <taxon>Fungi</taxon>
        <taxon>Dikarya</taxon>
        <taxon>Ascomycota</taxon>
        <taxon>Pezizomycotina</taxon>
        <taxon>Dothideomycetes</taxon>
        <taxon>Pleosporomycetidae</taxon>
        <taxon>Gloniales</taxon>
        <taxon>Gloniaceae</taxon>
        <taxon>Glonium</taxon>
    </lineage>
</organism>
<dbReference type="AlphaFoldDB" id="A0A8E2EQ89"/>
<sequence length="78" mass="8564">MRRLCSCLSIPLSSPKSGLSSNSPGQVHEGARVIAIYSPNSKRTLSSFFMGVNPQTPRLASLDQIFTIIYAFTTIRVF</sequence>
<dbReference type="Proteomes" id="UP000250140">
    <property type="component" value="Unassembled WGS sequence"/>
</dbReference>
<proteinExistence type="predicted"/>
<evidence type="ECO:0000313" key="2">
    <source>
        <dbReference type="Proteomes" id="UP000250140"/>
    </source>
</evidence>
<name>A0A8E2EQ89_9PEZI</name>
<evidence type="ECO:0000313" key="1">
    <source>
        <dbReference type="EMBL" id="OCL02907.1"/>
    </source>
</evidence>
<dbReference type="EMBL" id="KV750854">
    <property type="protein sequence ID" value="OCL02907.1"/>
    <property type="molecule type" value="Genomic_DNA"/>
</dbReference>
<accession>A0A8E2EQ89</accession>
<gene>
    <name evidence="1" type="ORF">AOQ84DRAFT_164913</name>
</gene>
<keyword evidence="2" id="KW-1185">Reference proteome</keyword>
<protein>
    <submittedName>
        <fullName evidence="1">Uncharacterized protein</fullName>
    </submittedName>
</protein>
<reference evidence="1 2" key="1">
    <citation type="journal article" date="2016" name="Nat. Commun.">
        <title>Ectomycorrhizal ecology is imprinted in the genome of the dominant symbiotic fungus Cenococcum geophilum.</title>
        <authorList>
            <consortium name="DOE Joint Genome Institute"/>
            <person name="Peter M."/>
            <person name="Kohler A."/>
            <person name="Ohm R.A."/>
            <person name="Kuo A."/>
            <person name="Krutzmann J."/>
            <person name="Morin E."/>
            <person name="Arend M."/>
            <person name="Barry K.W."/>
            <person name="Binder M."/>
            <person name="Choi C."/>
            <person name="Clum A."/>
            <person name="Copeland A."/>
            <person name="Grisel N."/>
            <person name="Haridas S."/>
            <person name="Kipfer T."/>
            <person name="LaButti K."/>
            <person name="Lindquist E."/>
            <person name="Lipzen A."/>
            <person name="Maire R."/>
            <person name="Meier B."/>
            <person name="Mihaltcheva S."/>
            <person name="Molinier V."/>
            <person name="Murat C."/>
            <person name="Poggeler S."/>
            <person name="Quandt C.A."/>
            <person name="Sperisen C."/>
            <person name="Tritt A."/>
            <person name="Tisserant E."/>
            <person name="Crous P.W."/>
            <person name="Henrissat B."/>
            <person name="Nehls U."/>
            <person name="Egli S."/>
            <person name="Spatafora J.W."/>
            <person name="Grigoriev I.V."/>
            <person name="Martin F.M."/>
        </authorList>
    </citation>
    <scope>NUCLEOTIDE SEQUENCE [LARGE SCALE GENOMIC DNA]</scope>
    <source>
        <strain evidence="1 2">CBS 207.34</strain>
    </source>
</reference>